<keyword evidence="6" id="KW-1185">Reference proteome</keyword>
<dbReference type="SMART" id="SM00345">
    <property type="entry name" value="HTH_GNTR"/>
    <property type="match status" value="1"/>
</dbReference>
<dbReference type="SUPFAM" id="SSF64288">
    <property type="entry name" value="Chorismate lyase-like"/>
    <property type="match status" value="1"/>
</dbReference>
<dbReference type="InterPro" id="IPR028978">
    <property type="entry name" value="Chorismate_lyase_/UTRA_dom_sf"/>
</dbReference>
<name>A0ABQ5N9V9_9CLOT</name>
<dbReference type="InterPro" id="IPR036390">
    <property type="entry name" value="WH_DNA-bd_sf"/>
</dbReference>
<dbReference type="EMBL" id="BRXR01000001">
    <property type="protein sequence ID" value="GLC31867.1"/>
    <property type="molecule type" value="Genomic_DNA"/>
</dbReference>
<evidence type="ECO:0000256" key="1">
    <source>
        <dbReference type="ARBA" id="ARBA00023015"/>
    </source>
</evidence>
<evidence type="ECO:0000313" key="5">
    <source>
        <dbReference type="EMBL" id="GLC31867.1"/>
    </source>
</evidence>
<accession>A0ABQ5N9V9</accession>
<dbReference type="InterPro" id="IPR036388">
    <property type="entry name" value="WH-like_DNA-bd_sf"/>
</dbReference>
<dbReference type="PRINTS" id="PR00035">
    <property type="entry name" value="HTHGNTR"/>
</dbReference>
<keyword evidence="1" id="KW-0805">Transcription regulation</keyword>
<dbReference type="InterPro" id="IPR000524">
    <property type="entry name" value="Tscrpt_reg_HTH_GntR"/>
</dbReference>
<dbReference type="Proteomes" id="UP001208567">
    <property type="component" value="Unassembled WGS sequence"/>
</dbReference>
<dbReference type="Gene3D" id="3.40.1410.10">
    <property type="entry name" value="Chorismate lyase-like"/>
    <property type="match status" value="1"/>
</dbReference>
<dbReference type="PROSITE" id="PS50949">
    <property type="entry name" value="HTH_GNTR"/>
    <property type="match status" value="1"/>
</dbReference>
<evidence type="ECO:0000259" key="4">
    <source>
        <dbReference type="PROSITE" id="PS50949"/>
    </source>
</evidence>
<gene>
    <name evidence="5" type="ORF">bsdE14_32770</name>
</gene>
<dbReference type="InterPro" id="IPR050679">
    <property type="entry name" value="Bact_HTH_transcr_reg"/>
</dbReference>
<reference evidence="5 6" key="1">
    <citation type="journal article" date="2024" name="Int. J. Syst. Evol. Microbiol.">
        <title>Clostridium omnivorum sp. nov., isolated from anoxic soil under the treatment of reductive soil disinfestation.</title>
        <authorList>
            <person name="Ueki A."/>
            <person name="Tonouchi A."/>
            <person name="Kaku N."/>
            <person name="Honma S."/>
            <person name="Ueki K."/>
        </authorList>
    </citation>
    <scope>NUCLEOTIDE SEQUENCE [LARGE SCALE GENOMIC DNA]</scope>
    <source>
        <strain evidence="5 6">E14</strain>
    </source>
</reference>
<dbReference type="Pfam" id="PF07702">
    <property type="entry name" value="UTRA"/>
    <property type="match status" value="1"/>
</dbReference>
<evidence type="ECO:0000256" key="2">
    <source>
        <dbReference type="ARBA" id="ARBA00023125"/>
    </source>
</evidence>
<feature type="domain" description="HTH gntR-type" evidence="4">
    <location>
        <begin position="8"/>
        <end position="76"/>
    </location>
</feature>
<protein>
    <submittedName>
        <fullName evidence="5">GntR family transcriptional regulator</fullName>
    </submittedName>
</protein>
<organism evidence="5 6">
    <name type="scientific">Clostridium omnivorum</name>
    <dbReference type="NCBI Taxonomy" id="1604902"/>
    <lineage>
        <taxon>Bacteria</taxon>
        <taxon>Bacillati</taxon>
        <taxon>Bacillota</taxon>
        <taxon>Clostridia</taxon>
        <taxon>Eubacteriales</taxon>
        <taxon>Clostridiaceae</taxon>
        <taxon>Clostridium</taxon>
    </lineage>
</organism>
<dbReference type="PANTHER" id="PTHR44846">
    <property type="entry name" value="MANNOSYL-D-GLYCERATE TRANSPORT/METABOLISM SYSTEM REPRESSOR MNGR-RELATED"/>
    <property type="match status" value="1"/>
</dbReference>
<dbReference type="SUPFAM" id="SSF46785">
    <property type="entry name" value="Winged helix' DNA-binding domain"/>
    <property type="match status" value="1"/>
</dbReference>
<dbReference type="Gene3D" id="1.10.10.10">
    <property type="entry name" value="Winged helix-like DNA-binding domain superfamily/Winged helix DNA-binding domain"/>
    <property type="match status" value="1"/>
</dbReference>
<evidence type="ECO:0000313" key="6">
    <source>
        <dbReference type="Proteomes" id="UP001208567"/>
    </source>
</evidence>
<dbReference type="InterPro" id="IPR011663">
    <property type="entry name" value="UTRA"/>
</dbReference>
<keyword evidence="3" id="KW-0804">Transcription</keyword>
<sequence>MLDKNSSVPIYVQLEEVVKDKIKNREYLPGEELPTERELTELYGVSRMTIRQVITNLVHKGILYRIPGKGAFVSKEVIEKKLEIESFSEDMRKRGLVPGSKVIEFEKVEPSDEIREKLKLPKGEQIYLLNRLRLADDEPMAIEYCYLPEKFFPNIIKYNMVHCSLYTIMKEEYNIHFNYMKQSLKAANLNKKEAEMLLGKPKGVGLVSERLMYNIEEVPIEFTKTIYNAERYTFNMVLFNNNN</sequence>
<dbReference type="RefSeq" id="WP_264851190.1">
    <property type="nucleotide sequence ID" value="NZ_BRXR01000001.1"/>
</dbReference>
<dbReference type="SMART" id="SM00866">
    <property type="entry name" value="UTRA"/>
    <property type="match status" value="1"/>
</dbReference>
<comment type="caution">
    <text evidence="5">The sequence shown here is derived from an EMBL/GenBank/DDBJ whole genome shotgun (WGS) entry which is preliminary data.</text>
</comment>
<dbReference type="Pfam" id="PF00392">
    <property type="entry name" value="GntR"/>
    <property type="match status" value="1"/>
</dbReference>
<dbReference type="PANTHER" id="PTHR44846:SF1">
    <property type="entry name" value="MANNOSYL-D-GLYCERATE TRANSPORT_METABOLISM SYSTEM REPRESSOR MNGR-RELATED"/>
    <property type="match status" value="1"/>
</dbReference>
<dbReference type="CDD" id="cd07377">
    <property type="entry name" value="WHTH_GntR"/>
    <property type="match status" value="1"/>
</dbReference>
<proteinExistence type="predicted"/>
<evidence type="ECO:0000256" key="3">
    <source>
        <dbReference type="ARBA" id="ARBA00023163"/>
    </source>
</evidence>
<keyword evidence="2" id="KW-0238">DNA-binding</keyword>